<dbReference type="InterPro" id="IPR005119">
    <property type="entry name" value="LysR_subst-bd"/>
</dbReference>
<dbReference type="Pfam" id="PF03466">
    <property type="entry name" value="LysR_substrate"/>
    <property type="match status" value="1"/>
</dbReference>
<evidence type="ECO:0000256" key="1">
    <source>
        <dbReference type="ARBA" id="ARBA00009437"/>
    </source>
</evidence>
<reference evidence="6 7" key="1">
    <citation type="submission" date="2020-08" db="EMBL/GenBank/DDBJ databases">
        <title>Genome public.</title>
        <authorList>
            <person name="Liu C."/>
            <person name="Sun Q."/>
        </authorList>
    </citation>
    <scope>NUCLEOTIDE SEQUENCE [LARGE SCALE GENOMIC DNA]</scope>
    <source>
        <strain evidence="6 7">NSJ-27</strain>
    </source>
</reference>
<comment type="caution">
    <text evidence="6">The sequence shown here is derived from an EMBL/GenBank/DDBJ whole genome shotgun (WGS) entry which is preliminary data.</text>
</comment>
<dbReference type="Gene3D" id="3.40.190.290">
    <property type="match status" value="1"/>
</dbReference>
<evidence type="ECO:0000313" key="7">
    <source>
        <dbReference type="Proteomes" id="UP000649151"/>
    </source>
</evidence>
<evidence type="ECO:0000256" key="2">
    <source>
        <dbReference type="ARBA" id="ARBA00023015"/>
    </source>
</evidence>
<accession>A0ABR7IPE0</accession>
<name>A0ABR7IPE0_9CLOT</name>
<dbReference type="RefSeq" id="WP_186996159.1">
    <property type="nucleotide sequence ID" value="NZ_JACOQK010000001.1"/>
</dbReference>
<evidence type="ECO:0000256" key="4">
    <source>
        <dbReference type="ARBA" id="ARBA00023163"/>
    </source>
</evidence>
<dbReference type="PRINTS" id="PR00039">
    <property type="entry name" value="HTHLYSR"/>
</dbReference>
<keyword evidence="4" id="KW-0804">Transcription</keyword>
<organism evidence="6 7">
    <name type="scientific">Clostridium facile</name>
    <dbReference type="NCBI Taxonomy" id="2763035"/>
    <lineage>
        <taxon>Bacteria</taxon>
        <taxon>Bacillati</taxon>
        <taxon>Bacillota</taxon>
        <taxon>Clostridia</taxon>
        <taxon>Eubacteriales</taxon>
        <taxon>Clostridiaceae</taxon>
        <taxon>Clostridium</taxon>
    </lineage>
</organism>
<dbReference type="Pfam" id="PF00126">
    <property type="entry name" value="HTH_1"/>
    <property type="match status" value="1"/>
</dbReference>
<dbReference type="Gene3D" id="1.10.10.10">
    <property type="entry name" value="Winged helix-like DNA-binding domain superfamily/Winged helix DNA-binding domain"/>
    <property type="match status" value="1"/>
</dbReference>
<gene>
    <name evidence="6" type="ORF">H8Z77_03025</name>
</gene>
<dbReference type="PROSITE" id="PS50931">
    <property type="entry name" value="HTH_LYSR"/>
    <property type="match status" value="1"/>
</dbReference>
<feature type="domain" description="HTH lysR-type" evidence="5">
    <location>
        <begin position="1"/>
        <end position="58"/>
    </location>
</feature>
<dbReference type="EMBL" id="JACOQK010000001">
    <property type="protein sequence ID" value="MBC5786997.1"/>
    <property type="molecule type" value="Genomic_DNA"/>
</dbReference>
<dbReference type="SUPFAM" id="SSF46785">
    <property type="entry name" value="Winged helix' DNA-binding domain"/>
    <property type="match status" value="1"/>
</dbReference>
<dbReference type="InterPro" id="IPR036390">
    <property type="entry name" value="WH_DNA-bd_sf"/>
</dbReference>
<dbReference type="PANTHER" id="PTHR30126">
    <property type="entry name" value="HTH-TYPE TRANSCRIPTIONAL REGULATOR"/>
    <property type="match status" value="1"/>
</dbReference>
<evidence type="ECO:0000256" key="3">
    <source>
        <dbReference type="ARBA" id="ARBA00023125"/>
    </source>
</evidence>
<keyword evidence="7" id="KW-1185">Reference proteome</keyword>
<dbReference type="SUPFAM" id="SSF53850">
    <property type="entry name" value="Periplasmic binding protein-like II"/>
    <property type="match status" value="1"/>
</dbReference>
<keyword evidence="3" id="KW-0238">DNA-binding</keyword>
<evidence type="ECO:0000259" key="5">
    <source>
        <dbReference type="PROSITE" id="PS50931"/>
    </source>
</evidence>
<dbReference type="CDD" id="cd05466">
    <property type="entry name" value="PBP2_LTTR_substrate"/>
    <property type="match status" value="1"/>
</dbReference>
<dbReference type="Proteomes" id="UP000649151">
    <property type="component" value="Unassembled WGS sequence"/>
</dbReference>
<dbReference type="PANTHER" id="PTHR30126:SF40">
    <property type="entry name" value="HTH-TYPE TRANSCRIPTIONAL REGULATOR GLTR"/>
    <property type="match status" value="1"/>
</dbReference>
<dbReference type="InterPro" id="IPR036388">
    <property type="entry name" value="WH-like_DNA-bd_sf"/>
</dbReference>
<protein>
    <submittedName>
        <fullName evidence="6">LysR family transcriptional regulator</fullName>
    </submittedName>
</protein>
<sequence>MTLRHFRIFQAVCKTGSITRGAEQLNIAQPAVSLAIKELEQFYQVQLFERMNRKIYLTEPGRKLLQYTDTVLSQVEESVQVIRDSKQGERYRFGINVTLAEACLPSLLQQIKKEIPQLELQVMVGNSSQLEESLCQNEIDFAVVDQIRTNTGMLTIPLAKEQMIAVCHPDYPVHDCISLEQLKQEKLLLREKTSGARKCVDNVFQEQGIEIVPVMESTSFQSLIACAESGLGIAILPEKLVDSKLQIHSLKKLYLAETQLERHYFMVYHPHKYRTPCLKSTMNVVQNYFSEMLNR</sequence>
<dbReference type="InterPro" id="IPR000847">
    <property type="entry name" value="LysR_HTH_N"/>
</dbReference>
<evidence type="ECO:0000313" key="6">
    <source>
        <dbReference type="EMBL" id="MBC5786997.1"/>
    </source>
</evidence>
<comment type="similarity">
    <text evidence="1">Belongs to the LysR transcriptional regulatory family.</text>
</comment>
<keyword evidence="2" id="KW-0805">Transcription regulation</keyword>
<proteinExistence type="inferred from homology"/>